<comment type="caution">
    <text evidence="2">The sequence shown here is derived from an EMBL/GenBank/DDBJ whole genome shotgun (WGS) entry which is preliminary data.</text>
</comment>
<feature type="domain" description="DAGKc" evidence="1">
    <location>
        <begin position="1"/>
        <end position="128"/>
    </location>
</feature>
<protein>
    <recommendedName>
        <fullName evidence="1">DAGKc domain-containing protein</fullName>
    </recommendedName>
</protein>
<dbReference type="Pfam" id="PF19279">
    <property type="entry name" value="YegS_C"/>
    <property type="match status" value="1"/>
</dbReference>
<dbReference type="EMBL" id="JAFKCW010000001">
    <property type="protein sequence ID" value="MBN7799802.1"/>
    <property type="molecule type" value="Genomic_DNA"/>
</dbReference>
<proteinExistence type="predicted"/>
<evidence type="ECO:0000259" key="1">
    <source>
        <dbReference type="PROSITE" id="PS50146"/>
    </source>
</evidence>
<dbReference type="RefSeq" id="WP_206567778.1">
    <property type="nucleotide sequence ID" value="NZ_JAFKCW010000001.1"/>
</dbReference>
<evidence type="ECO:0000313" key="2">
    <source>
        <dbReference type="EMBL" id="MBN7799802.1"/>
    </source>
</evidence>
<dbReference type="InterPro" id="IPR001206">
    <property type="entry name" value="Diacylglycerol_kinase_cat_dom"/>
</dbReference>
<dbReference type="Proteomes" id="UP000664698">
    <property type="component" value="Unassembled WGS sequence"/>
</dbReference>
<accession>A0ABS3BKJ3</accession>
<dbReference type="InterPro" id="IPR017438">
    <property type="entry name" value="ATP-NAD_kinase_N"/>
</dbReference>
<sequence length="306" mass="33455">MAGQALLIVNPNAGSEAVDATDLAAEVKAILPGLELDVFETKGEWDEESLKRRFRASQYQLILIAGGDGTVKLAADCAWEHCPMAILPLGSANGLARCLGINSLDDALQALGKMETVGMDGIMIGDHLCLHLADFGFNANLIHRFEEGDSRGMIAYFKSSLAELFSTEISQFELETDRGKIQIEAHMLVIANGDRYGTGAVINPQSSLADGWFEVIAVHVQDVEDLIQLSKGLISGEKVDGKAFRHWTLKNCKIRNLSKAKFQIDGELMGTPSEIVVRIEPKIFRFVVNAQNLKAELDLRVENLDS</sequence>
<dbReference type="Gene3D" id="2.60.200.40">
    <property type="match status" value="1"/>
</dbReference>
<keyword evidence="3" id="KW-1185">Reference proteome</keyword>
<name>A0ABS3BKJ3_9BACT</name>
<dbReference type="Gene3D" id="3.40.50.10330">
    <property type="entry name" value="Probable inorganic polyphosphate/atp-NAD kinase, domain 1"/>
    <property type="match status" value="1"/>
</dbReference>
<dbReference type="Pfam" id="PF00781">
    <property type="entry name" value="DAGK_cat"/>
    <property type="match status" value="1"/>
</dbReference>
<dbReference type="InterPro" id="IPR045540">
    <property type="entry name" value="YegS/DAGK_C"/>
</dbReference>
<dbReference type="InterPro" id="IPR004363">
    <property type="entry name" value="Methylgl_synth"/>
</dbReference>
<dbReference type="SMART" id="SM00046">
    <property type="entry name" value="DAGKc"/>
    <property type="match status" value="1"/>
</dbReference>
<organism evidence="2 3">
    <name type="scientific">Algoriphagus aestuariicola</name>
    <dbReference type="NCBI Taxonomy" id="1852016"/>
    <lineage>
        <taxon>Bacteria</taxon>
        <taxon>Pseudomonadati</taxon>
        <taxon>Bacteroidota</taxon>
        <taxon>Cytophagia</taxon>
        <taxon>Cytophagales</taxon>
        <taxon>Cyclobacteriaceae</taxon>
        <taxon>Algoriphagus</taxon>
    </lineage>
</organism>
<reference evidence="2 3" key="1">
    <citation type="submission" date="2021-03" db="EMBL/GenBank/DDBJ databases">
        <title>novel species isolated from a fishpond in China.</title>
        <authorList>
            <person name="Lu H."/>
            <person name="Cai Z."/>
        </authorList>
    </citation>
    <scope>NUCLEOTIDE SEQUENCE [LARGE SCALE GENOMIC DNA]</scope>
    <source>
        <strain evidence="2 3">JCM 31546</strain>
    </source>
</reference>
<dbReference type="PANTHER" id="PTHR30492:SF0">
    <property type="entry name" value="METHYLGLYOXAL SYNTHASE"/>
    <property type="match status" value="1"/>
</dbReference>
<dbReference type="PROSITE" id="PS50146">
    <property type="entry name" value="DAGK"/>
    <property type="match status" value="1"/>
</dbReference>
<dbReference type="SUPFAM" id="SSF111331">
    <property type="entry name" value="NAD kinase/diacylglycerol kinase-like"/>
    <property type="match status" value="1"/>
</dbReference>
<evidence type="ECO:0000313" key="3">
    <source>
        <dbReference type="Proteomes" id="UP000664698"/>
    </source>
</evidence>
<dbReference type="InterPro" id="IPR016064">
    <property type="entry name" value="NAD/diacylglycerol_kinase_sf"/>
</dbReference>
<dbReference type="PANTHER" id="PTHR30492">
    <property type="entry name" value="METHYLGLYOXAL SYNTHASE"/>
    <property type="match status" value="1"/>
</dbReference>
<gene>
    <name evidence="2" type="ORF">J0A67_02970</name>
</gene>